<dbReference type="Pfam" id="PF00082">
    <property type="entry name" value="Peptidase_S8"/>
    <property type="match status" value="1"/>
</dbReference>
<keyword evidence="10 15" id="KW-0720">Serine protease</keyword>
<feature type="active site" description="Charge relay system" evidence="15">
    <location>
        <position position="495"/>
    </location>
</feature>
<feature type="binding site" evidence="15">
    <location>
        <position position="538"/>
    </location>
    <ligand>
        <name>Ca(2+)</name>
        <dbReference type="ChEBI" id="CHEBI:29108"/>
    </ligand>
</feature>
<dbReference type="GO" id="GO:0005576">
    <property type="term" value="C:extracellular region"/>
    <property type="evidence" value="ECO:0007669"/>
    <property type="project" value="UniProtKB-SubCell"/>
</dbReference>
<evidence type="ECO:0000259" key="17">
    <source>
        <dbReference type="PROSITE" id="PS51695"/>
    </source>
</evidence>
<keyword evidence="19" id="KW-1185">Reference proteome</keyword>
<dbReference type="Proteomes" id="UP000076532">
    <property type="component" value="Unassembled WGS sequence"/>
</dbReference>
<dbReference type="Pfam" id="PF09286">
    <property type="entry name" value="Pro-kuma_activ"/>
    <property type="match status" value="1"/>
</dbReference>
<dbReference type="PROSITE" id="PS51695">
    <property type="entry name" value="SEDOLISIN"/>
    <property type="match status" value="1"/>
</dbReference>
<keyword evidence="14" id="KW-0325">Glycoprotein</keyword>
<evidence type="ECO:0000256" key="9">
    <source>
        <dbReference type="ARBA" id="ARBA00022801"/>
    </source>
</evidence>
<keyword evidence="7 15" id="KW-0479">Metal-binding</keyword>
<dbReference type="CDD" id="cd04056">
    <property type="entry name" value="Peptidases_S53"/>
    <property type="match status" value="1"/>
</dbReference>
<gene>
    <name evidence="18" type="ORF">FIBSPDRAFT_926941</name>
</gene>
<keyword evidence="9 15" id="KW-0378">Hydrolase</keyword>
<dbReference type="SUPFAM" id="SSF54897">
    <property type="entry name" value="Protease propeptides/inhibitors"/>
    <property type="match status" value="1"/>
</dbReference>
<dbReference type="InterPro" id="IPR015366">
    <property type="entry name" value="S53_propep"/>
</dbReference>
<dbReference type="SUPFAM" id="SSF52743">
    <property type="entry name" value="Subtilisin-like"/>
    <property type="match status" value="1"/>
</dbReference>
<feature type="signal peptide" evidence="16">
    <location>
        <begin position="1"/>
        <end position="17"/>
    </location>
</feature>
<dbReference type="InterPro" id="IPR000209">
    <property type="entry name" value="Peptidase_S8/S53_dom"/>
</dbReference>
<keyword evidence="8 16" id="KW-0732">Signal</keyword>
<dbReference type="GO" id="GO:0046872">
    <property type="term" value="F:metal ion binding"/>
    <property type="evidence" value="ECO:0007669"/>
    <property type="project" value="UniProtKB-UniRule"/>
</dbReference>
<evidence type="ECO:0000256" key="7">
    <source>
        <dbReference type="ARBA" id="ARBA00022723"/>
    </source>
</evidence>
<evidence type="ECO:0000256" key="4">
    <source>
        <dbReference type="ARBA" id="ARBA00012462"/>
    </source>
</evidence>
<evidence type="ECO:0000256" key="11">
    <source>
        <dbReference type="ARBA" id="ARBA00022837"/>
    </source>
</evidence>
<dbReference type="PANTHER" id="PTHR14218:SF15">
    <property type="entry name" value="TRIPEPTIDYL-PEPTIDASE 1"/>
    <property type="match status" value="1"/>
</dbReference>
<proteinExistence type="predicted"/>
<evidence type="ECO:0000256" key="13">
    <source>
        <dbReference type="ARBA" id="ARBA00023145"/>
    </source>
</evidence>
<organism evidence="18 19">
    <name type="scientific">Athelia psychrophila</name>
    <dbReference type="NCBI Taxonomy" id="1759441"/>
    <lineage>
        <taxon>Eukaryota</taxon>
        <taxon>Fungi</taxon>
        <taxon>Dikarya</taxon>
        <taxon>Basidiomycota</taxon>
        <taxon>Agaricomycotina</taxon>
        <taxon>Agaricomycetes</taxon>
        <taxon>Agaricomycetidae</taxon>
        <taxon>Atheliales</taxon>
        <taxon>Atheliaceae</taxon>
        <taxon>Athelia</taxon>
    </lineage>
</organism>
<name>A0A166SGR7_9AGAM</name>
<dbReference type="GO" id="GO:0008240">
    <property type="term" value="F:tripeptidyl-peptidase activity"/>
    <property type="evidence" value="ECO:0007669"/>
    <property type="project" value="UniProtKB-EC"/>
</dbReference>
<reference evidence="18 19" key="1">
    <citation type="journal article" date="2016" name="Mol. Biol. Evol.">
        <title>Comparative Genomics of Early-Diverging Mushroom-Forming Fungi Provides Insights into the Origins of Lignocellulose Decay Capabilities.</title>
        <authorList>
            <person name="Nagy L.G."/>
            <person name="Riley R."/>
            <person name="Tritt A."/>
            <person name="Adam C."/>
            <person name="Daum C."/>
            <person name="Floudas D."/>
            <person name="Sun H."/>
            <person name="Yadav J.S."/>
            <person name="Pangilinan J."/>
            <person name="Larsson K.H."/>
            <person name="Matsuura K."/>
            <person name="Barry K."/>
            <person name="Labutti K."/>
            <person name="Kuo R."/>
            <person name="Ohm R.A."/>
            <person name="Bhattacharya S.S."/>
            <person name="Shirouzu T."/>
            <person name="Yoshinaga Y."/>
            <person name="Martin F.M."/>
            <person name="Grigoriev I.V."/>
            <person name="Hibbett D.S."/>
        </authorList>
    </citation>
    <scope>NUCLEOTIDE SEQUENCE [LARGE SCALE GENOMIC DNA]</scope>
    <source>
        <strain evidence="18 19">CBS 109695</strain>
    </source>
</reference>
<comment type="subcellular location">
    <subcellularLocation>
        <location evidence="3">Secreted</location>
        <location evidence="3">Extracellular space</location>
    </subcellularLocation>
</comment>
<evidence type="ECO:0000313" key="18">
    <source>
        <dbReference type="EMBL" id="KZP29429.1"/>
    </source>
</evidence>
<evidence type="ECO:0000256" key="15">
    <source>
        <dbReference type="PROSITE-ProRule" id="PRU01032"/>
    </source>
</evidence>
<keyword evidence="12" id="KW-0843">Virulence</keyword>
<feature type="binding site" evidence="15">
    <location>
        <position position="559"/>
    </location>
    <ligand>
        <name>Ca(2+)</name>
        <dbReference type="ChEBI" id="CHEBI:29108"/>
    </ligand>
</feature>
<protein>
    <recommendedName>
        <fullName evidence="4">tripeptidyl-peptidase II</fullName>
        <ecNumber evidence="4">3.4.14.10</ecNumber>
    </recommendedName>
</protein>
<keyword evidence="5" id="KW-0964">Secreted</keyword>
<dbReference type="PANTHER" id="PTHR14218">
    <property type="entry name" value="PROTEASE S8 TRIPEPTIDYL PEPTIDASE I CLN2"/>
    <property type="match status" value="1"/>
</dbReference>
<dbReference type="InterPro" id="IPR036852">
    <property type="entry name" value="Peptidase_S8/S53_dom_sf"/>
</dbReference>
<evidence type="ECO:0000256" key="3">
    <source>
        <dbReference type="ARBA" id="ARBA00004239"/>
    </source>
</evidence>
<feature type="chain" id="PRO_5007879522" description="tripeptidyl-peptidase II" evidence="16">
    <location>
        <begin position="18"/>
        <end position="578"/>
    </location>
</feature>
<keyword evidence="13" id="KW-0865">Zymogen</keyword>
<feature type="active site" description="Charge relay system" evidence="15">
    <location>
        <position position="283"/>
    </location>
</feature>
<sequence>MHRFAIIVTALCGAAFGIPASRDLVVHEAISSVPRGFSTGTPASRDLLLNLRFALAQNNMNGLEQVLYDISTPASDMYGKHLTLDELSVYVKPTTHTSSLVTNWLSSNQLAGASVTFSGDIVEVSMPVYQANELLNADFQVFTEHSSGRQSVRTLSYSIPPVLKGHLHHVHPTVSFDLRTVPIPDAISARSQSSSNSTSIPSSCHSATTPACIQDLYGIPKTLATQSENKLFVSGFGGEYANNLDLVSFLTTYRPDMSPNTTFSVVSVNGGINDQKASIAGKEANLDIQYTVGLASGVPTSYVTVGPQILANSTEFYHALQDEANYILKMDKPPTVLTSSYSNTESSMSRSLAKTICNLYMQLGARGVSVLFSSGDSGVGESTYDCPNSTPFVPTFPGVCPYITSVGGTQLESAGTKEKAATFGGDGSSGGGFSNYFPTPAYQSAEVSAYLKTLGSTYSGRYNSSGRGFPDVSALGVNCTVESYPGYTRLENGTSCSTPIFASVVALLNDRRIAAGMPPLGFLNPLLYSSNGTKALRDVTTGSNPGCDTKGFSAGAGWDPVTGLGTPIFSKLLAAVMV</sequence>
<evidence type="ECO:0000256" key="10">
    <source>
        <dbReference type="ARBA" id="ARBA00022825"/>
    </source>
</evidence>
<evidence type="ECO:0000313" key="19">
    <source>
        <dbReference type="Proteomes" id="UP000076532"/>
    </source>
</evidence>
<evidence type="ECO:0000256" key="6">
    <source>
        <dbReference type="ARBA" id="ARBA00022670"/>
    </source>
</evidence>
<dbReference type="STRING" id="436010.A0A166SGR7"/>
<keyword evidence="11 15" id="KW-0106">Calcium</keyword>
<keyword evidence="6 15" id="KW-0645">Protease</keyword>
<evidence type="ECO:0000256" key="8">
    <source>
        <dbReference type="ARBA" id="ARBA00022729"/>
    </source>
</evidence>
<evidence type="ECO:0000256" key="16">
    <source>
        <dbReference type="SAM" id="SignalP"/>
    </source>
</evidence>
<comment type="function">
    <text evidence="2">Secreted tripeptidyl-peptidase which degrades proteins at acidic pHs and is involved in virulence.</text>
</comment>
<dbReference type="Gene3D" id="3.40.50.200">
    <property type="entry name" value="Peptidase S8/S53 domain"/>
    <property type="match status" value="1"/>
</dbReference>
<evidence type="ECO:0000256" key="14">
    <source>
        <dbReference type="ARBA" id="ARBA00023180"/>
    </source>
</evidence>
<feature type="binding site" evidence="15">
    <location>
        <position position="539"/>
    </location>
    <ligand>
        <name>Ca(2+)</name>
        <dbReference type="ChEBI" id="CHEBI:29108"/>
    </ligand>
</feature>
<dbReference type="OrthoDB" id="409122at2759"/>
<comment type="catalytic activity">
    <reaction evidence="1">
        <text>Release of an N-terminal tripeptide from a polypeptide.</text>
        <dbReference type="EC" id="3.4.14.10"/>
    </reaction>
</comment>
<dbReference type="EMBL" id="KV417498">
    <property type="protein sequence ID" value="KZP29429.1"/>
    <property type="molecule type" value="Genomic_DNA"/>
</dbReference>
<feature type="binding site" evidence="15">
    <location>
        <position position="557"/>
    </location>
    <ligand>
        <name>Ca(2+)</name>
        <dbReference type="ChEBI" id="CHEBI:29108"/>
    </ligand>
</feature>
<comment type="cofactor">
    <cofactor evidence="15">
        <name>Ca(2+)</name>
        <dbReference type="ChEBI" id="CHEBI:29108"/>
    </cofactor>
    <text evidence="15">Binds 1 Ca(2+) ion per subunit.</text>
</comment>
<evidence type="ECO:0000256" key="1">
    <source>
        <dbReference type="ARBA" id="ARBA00001910"/>
    </source>
</evidence>
<feature type="active site" description="Charge relay system" evidence="15">
    <location>
        <position position="287"/>
    </location>
</feature>
<feature type="domain" description="Peptidase S53" evidence="17">
    <location>
        <begin position="207"/>
        <end position="578"/>
    </location>
</feature>
<dbReference type="EC" id="3.4.14.10" evidence="4"/>
<dbReference type="GO" id="GO:0004252">
    <property type="term" value="F:serine-type endopeptidase activity"/>
    <property type="evidence" value="ECO:0007669"/>
    <property type="project" value="UniProtKB-UniRule"/>
</dbReference>
<dbReference type="AlphaFoldDB" id="A0A166SGR7"/>
<accession>A0A166SGR7</accession>
<dbReference type="InterPro" id="IPR050819">
    <property type="entry name" value="Tripeptidyl-peptidase_I"/>
</dbReference>
<dbReference type="FunFam" id="3.40.50.200:FF:000015">
    <property type="entry name" value="Tripeptidyl peptidase A"/>
    <property type="match status" value="1"/>
</dbReference>
<dbReference type="InterPro" id="IPR030400">
    <property type="entry name" value="Sedolisin_dom"/>
</dbReference>
<evidence type="ECO:0000256" key="5">
    <source>
        <dbReference type="ARBA" id="ARBA00022525"/>
    </source>
</evidence>
<dbReference type="SMART" id="SM00944">
    <property type="entry name" value="Pro-kuma_activ"/>
    <property type="match status" value="1"/>
</dbReference>
<evidence type="ECO:0000256" key="12">
    <source>
        <dbReference type="ARBA" id="ARBA00023026"/>
    </source>
</evidence>
<dbReference type="CDD" id="cd11377">
    <property type="entry name" value="Pro-peptidase_S53"/>
    <property type="match status" value="1"/>
</dbReference>
<evidence type="ECO:0000256" key="2">
    <source>
        <dbReference type="ARBA" id="ARBA00002451"/>
    </source>
</evidence>
<dbReference type="GO" id="GO:0006508">
    <property type="term" value="P:proteolysis"/>
    <property type="evidence" value="ECO:0007669"/>
    <property type="project" value="UniProtKB-KW"/>
</dbReference>